<dbReference type="Proteomes" id="UP000572635">
    <property type="component" value="Unassembled WGS sequence"/>
</dbReference>
<dbReference type="Pfam" id="PF12867">
    <property type="entry name" value="DinB_2"/>
    <property type="match status" value="1"/>
</dbReference>
<gene>
    <name evidence="2" type="ORF">HDA36_005896</name>
</gene>
<evidence type="ECO:0000313" key="2">
    <source>
        <dbReference type="EMBL" id="MBB5435748.1"/>
    </source>
</evidence>
<dbReference type="EMBL" id="JACHDB010000002">
    <property type="protein sequence ID" value="MBB5435748.1"/>
    <property type="molecule type" value="Genomic_DNA"/>
</dbReference>
<proteinExistence type="predicted"/>
<keyword evidence="3" id="KW-1185">Reference proteome</keyword>
<dbReference type="RefSeq" id="WP_184398805.1">
    <property type="nucleotide sequence ID" value="NZ_BAAAJD010000103.1"/>
</dbReference>
<dbReference type="AlphaFoldDB" id="A0A7W8QSF8"/>
<evidence type="ECO:0000259" key="1">
    <source>
        <dbReference type="Pfam" id="PF12867"/>
    </source>
</evidence>
<sequence length="187" mass="21097">MTGTSPDWPGQVVDQLEFHWEHSLWPRLQGMEDDEFFWEPVEGCWSVRPGPDGAFAADWAVPAPQPPPVTTIAWRLGHMVVAVLELRLDRHFGPREMDLADTRWPGSADEARDRLHAACRRWCAELRALAPEAFAAPVGDAEPPQWSAEPFATLALHVNRELIHHGAEVALLRDLYRSHPAHIRDAL</sequence>
<name>A0A7W8QSF8_9ACTN</name>
<protein>
    <recommendedName>
        <fullName evidence="1">DinB-like domain-containing protein</fullName>
    </recommendedName>
</protein>
<dbReference type="InterPro" id="IPR034660">
    <property type="entry name" value="DinB/YfiT-like"/>
</dbReference>
<accession>A0A7W8QSF8</accession>
<dbReference type="InterPro" id="IPR024775">
    <property type="entry name" value="DinB-like"/>
</dbReference>
<reference evidence="2 3" key="1">
    <citation type="submission" date="2020-08" db="EMBL/GenBank/DDBJ databases">
        <title>Sequencing the genomes of 1000 actinobacteria strains.</title>
        <authorList>
            <person name="Klenk H.-P."/>
        </authorList>
    </citation>
    <scope>NUCLEOTIDE SEQUENCE [LARGE SCALE GENOMIC DNA]</scope>
    <source>
        <strain evidence="2 3">DSM 44551</strain>
    </source>
</reference>
<evidence type="ECO:0000313" key="3">
    <source>
        <dbReference type="Proteomes" id="UP000572635"/>
    </source>
</evidence>
<comment type="caution">
    <text evidence="2">The sequence shown here is derived from an EMBL/GenBank/DDBJ whole genome shotgun (WGS) entry which is preliminary data.</text>
</comment>
<dbReference type="SUPFAM" id="SSF109854">
    <property type="entry name" value="DinB/YfiT-like putative metalloenzymes"/>
    <property type="match status" value="1"/>
</dbReference>
<organism evidence="2 3">
    <name type="scientific">Nocardiopsis composta</name>
    <dbReference type="NCBI Taxonomy" id="157465"/>
    <lineage>
        <taxon>Bacteria</taxon>
        <taxon>Bacillati</taxon>
        <taxon>Actinomycetota</taxon>
        <taxon>Actinomycetes</taxon>
        <taxon>Streptosporangiales</taxon>
        <taxon>Nocardiopsidaceae</taxon>
        <taxon>Nocardiopsis</taxon>
    </lineage>
</organism>
<feature type="domain" description="DinB-like" evidence="1">
    <location>
        <begin position="15"/>
        <end position="168"/>
    </location>
</feature>